<name>A0A0L0F7P9_9EUKA</name>
<protein>
    <recommendedName>
        <fullName evidence="2">RGS domain-containing protein</fullName>
    </recommendedName>
</protein>
<dbReference type="PROSITE" id="PS50132">
    <property type="entry name" value="RGS"/>
    <property type="match status" value="1"/>
</dbReference>
<feature type="compositionally biased region" description="Polar residues" evidence="1">
    <location>
        <begin position="98"/>
        <end position="111"/>
    </location>
</feature>
<gene>
    <name evidence="3" type="ORF">SARC_14732</name>
</gene>
<evidence type="ECO:0000256" key="1">
    <source>
        <dbReference type="SAM" id="MobiDB-lite"/>
    </source>
</evidence>
<feature type="compositionally biased region" description="Basic residues" evidence="1">
    <location>
        <begin position="123"/>
        <end position="136"/>
    </location>
</feature>
<feature type="compositionally biased region" description="Polar residues" evidence="1">
    <location>
        <begin position="45"/>
        <end position="56"/>
    </location>
</feature>
<dbReference type="AlphaFoldDB" id="A0A0L0F7P9"/>
<dbReference type="GeneID" id="25915236"/>
<dbReference type="Proteomes" id="UP000054560">
    <property type="component" value="Unassembled WGS sequence"/>
</dbReference>
<feature type="compositionally biased region" description="Basic and acidic residues" evidence="1">
    <location>
        <begin position="172"/>
        <end position="187"/>
    </location>
</feature>
<sequence>MRDMDSPGIRHARVVQTENETMDALRSALAVYARNISHDDMFGTSHANGPLQSKRTGQVHPKNVGKDQVSGTSSGSSGDHGAKIGGEIKTNESKATHAQDQGIHTQAQSWGMASEESCVHPGTHAKRERRGSRARKSVGNIYRDVLLSHHIPDSTKSRSRSPSSPAVSKRNWTREGGDIEEHAHTDTNTDAYTFRDVGSDALTGTLGPQNSITEARTDTADSSVSRTVPITEGIECAHCQGTGKKPSPADDPLCACTCGEATRRGGPELADREPLSGVEVKVLRSAQRQMLSLMALDSFPRFLNSGLGTEFVERCVGG</sequence>
<feature type="compositionally biased region" description="Basic and acidic residues" evidence="1">
    <location>
        <begin position="146"/>
        <end position="156"/>
    </location>
</feature>
<feature type="compositionally biased region" description="Polar residues" evidence="1">
    <location>
        <begin position="206"/>
        <end position="225"/>
    </location>
</feature>
<evidence type="ECO:0000259" key="2">
    <source>
        <dbReference type="PROSITE" id="PS50132"/>
    </source>
</evidence>
<reference evidence="3 4" key="1">
    <citation type="submission" date="2011-02" db="EMBL/GenBank/DDBJ databases">
        <title>The Genome Sequence of Sphaeroforma arctica JP610.</title>
        <authorList>
            <consortium name="The Broad Institute Genome Sequencing Platform"/>
            <person name="Russ C."/>
            <person name="Cuomo C."/>
            <person name="Young S.K."/>
            <person name="Zeng Q."/>
            <person name="Gargeya S."/>
            <person name="Alvarado L."/>
            <person name="Berlin A."/>
            <person name="Chapman S.B."/>
            <person name="Chen Z."/>
            <person name="Freedman E."/>
            <person name="Gellesch M."/>
            <person name="Goldberg J."/>
            <person name="Griggs A."/>
            <person name="Gujja S."/>
            <person name="Heilman E."/>
            <person name="Heiman D."/>
            <person name="Howarth C."/>
            <person name="Mehta T."/>
            <person name="Neiman D."/>
            <person name="Pearson M."/>
            <person name="Roberts A."/>
            <person name="Saif S."/>
            <person name="Shea T."/>
            <person name="Shenoy N."/>
            <person name="Sisk P."/>
            <person name="Stolte C."/>
            <person name="Sykes S."/>
            <person name="White J."/>
            <person name="Yandava C."/>
            <person name="Burger G."/>
            <person name="Gray M.W."/>
            <person name="Holland P.W.H."/>
            <person name="King N."/>
            <person name="Lang F.B.F."/>
            <person name="Roger A.J."/>
            <person name="Ruiz-Trillo I."/>
            <person name="Haas B."/>
            <person name="Nusbaum C."/>
            <person name="Birren B."/>
        </authorList>
    </citation>
    <scope>NUCLEOTIDE SEQUENCE [LARGE SCALE GENOMIC DNA]</scope>
    <source>
        <strain evidence="3 4">JP610</strain>
    </source>
</reference>
<dbReference type="RefSeq" id="XP_014146611.1">
    <property type="nucleotide sequence ID" value="XM_014291136.1"/>
</dbReference>
<feature type="domain" description="RGS" evidence="2">
    <location>
        <begin position="269"/>
        <end position="312"/>
    </location>
</feature>
<dbReference type="InterPro" id="IPR016137">
    <property type="entry name" value="RGS"/>
</dbReference>
<proteinExistence type="predicted"/>
<evidence type="ECO:0000313" key="4">
    <source>
        <dbReference type="Proteomes" id="UP000054560"/>
    </source>
</evidence>
<dbReference type="EMBL" id="KQ246622">
    <property type="protein sequence ID" value="KNC72709.1"/>
    <property type="molecule type" value="Genomic_DNA"/>
</dbReference>
<keyword evidence="4" id="KW-1185">Reference proteome</keyword>
<evidence type="ECO:0000313" key="3">
    <source>
        <dbReference type="EMBL" id="KNC72709.1"/>
    </source>
</evidence>
<accession>A0A0L0F7P9</accession>
<feature type="region of interest" description="Disordered" evidence="1">
    <location>
        <begin position="43"/>
        <end position="225"/>
    </location>
</feature>
<organism evidence="3 4">
    <name type="scientific">Sphaeroforma arctica JP610</name>
    <dbReference type="NCBI Taxonomy" id="667725"/>
    <lineage>
        <taxon>Eukaryota</taxon>
        <taxon>Ichthyosporea</taxon>
        <taxon>Ichthyophonida</taxon>
        <taxon>Sphaeroforma</taxon>
    </lineage>
</organism>